<dbReference type="Pfam" id="PF04133">
    <property type="entry name" value="Vps55"/>
    <property type="match status" value="1"/>
</dbReference>
<evidence type="ECO:0000256" key="6">
    <source>
        <dbReference type="SAM" id="Phobius"/>
    </source>
</evidence>
<dbReference type="STRING" id="131310.A0A0N4Z531"/>
<organism evidence="7 8">
    <name type="scientific">Parastrongyloides trichosuri</name>
    <name type="common">Possum-specific nematode worm</name>
    <dbReference type="NCBI Taxonomy" id="131310"/>
    <lineage>
        <taxon>Eukaryota</taxon>
        <taxon>Metazoa</taxon>
        <taxon>Ecdysozoa</taxon>
        <taxon>Nematoda</taxon>
        <taxon>Chromadorea</taxon>
        <taxon>Rhabditida</taxon>
        <taxon>Tylenchina</taxon>
        <taxon>Panagrolaimomorpha</taxon>
        <taxon>Strongyloidoidea</taxon>
        <taxon>Strongyloididae</taxon>
        <taxon>Parastrongyloides</taxon>
    </lineage>
</organism>
<keyword evidence="5 6" id="KW-0472">Membrane</keyword>
<keyword evidence="3 6" id="KW-0812">Transmembrane</keyword>
<evidence type="ECO:0000256" key="5">
    <source>
        <dbReference type="ARBA" id="ARBA00023136"/>
    </source>
</evidence>
<evidence type="ECO:0000256" key="2">
    <source>
        <dbReference type="ARBA" id="ARBA00005645"/>
    </source>
</evidence>
<dbReference type="Proteomes" id="UP000038045">
    <property type="component" value="Unplaced"/>
</dbReference>
<comment type="similarity">
    <text evidence="2">Belongs to the OB-RGRP/VPS55 family.</text>
</comment>
<evidence type="ECO:0000313" key="7">
    <source>
        <dbReference type="Proteomes" id="UP000038045"/>
    </source>
</evidence>
<sequence length="128" mass="13905">MTTVRNVAGIAFALCAGLTLLTLACTIPHLSSWWPMFVVIFYILSPIPIHVAKAFGGDLNTGNPTVDFAIFVTTGIIVSAFGLPAVLAHVGQIQFEACIMTSFANIIIFSTIIGYFYYTEKDTMAYPF</sequence>
<dbReference type="WBParaSite" id="PTRK_0000209500.1">
    <property type="protein sequence ID" value="PTRK_0000209500.1"/>
    <property type="gene ID" value="PTRK_0000209500"/>
</dbReference>
<dbReference type="PANTHER" id="PTHR12050">
    <property type="entry name" value="LEPTIN RECEPTOR-RELATED"/>
    <property type="match status" value="1"/>
</dbReference>
<keyword evidence="7" id="KW-1185">Reference proteome</keyword>
<dbReference type="AlphaFoldDB" id="A0A0N4Z531"/>
<dbReference type="GO" id="GO:0016020">
    <property type="term" value="C:membrane"/>
    <property type="evidence" value="ECO:0007669"/>
    <property type="project" value="UniProtKB-SubCell"/>
</dbReference>
<dbReference type="PANTHER" id="PTHR12050:SF0">
    <property type="entry name" value="RH04491P"/>
    <property type="match status" value="1"/>
</dbReference>
<reference evidence="8" key="1">
    <citation type="submission" date="2017-02" db="UniProtKB">
        <authorList>
            <consortium name="WormBaseParasite"/>
        </authorList>
    </citation>
    <scope>IDENTIFICATION</scope>
</reference>
<evidence type="ECO:0000256" key="1">
    <source>
        <dbReference type="ARBA" id="ARBA00004141"/>
    </source>
</evidence>
<keyword evidence="4 6" id="KW-1133">Transmembrane helix</keyword>
<name>A0A0N4Z531_PARTI</name>
<feature type="transmembrane region" description="Helical" evidence="6">
    <location>
        <begin position="68"/>
        <end position="87"/>
    </location>
</feature>
<dbReference type="PROSITE" id="PS51257">
    <property type="entry name" value="PROKAR_LIPOPROTEIN"/>
    <property type="match status" value="1"/>
</dbReference>
<accession>A0A0N4Z531</accession>
<proteinExistence type="inferred from homology"/>
<dbReference type="GO" id="GO:0005768">
    <property type="term" value="C:endosome"/>
    <property type="evidence" value="ECO:0007669"/>
    <property type="project" value="TreeGrafter"/>
</dbReference>
<evidence type="ECO:0000256" key="3">
    <source>
        <dbReference type="ARBA" id="ARBA00022692"/>
    </source>
</evidence>
<protein>
    <submittedName>
        <fullName evidence="8">Leptin receptor gene-related protein</fullName>
    </submittedName>
</protein>
<comment type="subcellular location">
    <subcellularLocation>
        <location evidence="1">Membrane</location>
        <topology evidence="1">Multi-pass membrane protein</topology>
    </subcellularLocation>
</comment>
<evidence type="ECO:0000313" key="8">
    <source>
        <dbReference type="WBParaSite" id="PTRK_0000209500.1"/>
    </source>
</evidence>
<dbReference type="InterPro" id="IPR007262">
    <property type="entry name" value="Vps55/LEPROT"/>
</dbReference>
<evidence type="ECO:0000256" key="4">
    <source>
        <dbReference type="ARBA" id="ARBA00022989"/>
    </source>
</evidence>
<feature type="transmembrane region" description="Helical" evidence="6">
    <location>
        <begin position="34"/>
        <end position="56"/>
    </location>
</feature>
<feature type="transmembrane region" description="Helical" evidence="6">
    <location>
        <begin position="93"/>
        <end position="118"/>
    </location>
</feature>
<dbReference type="GO" id="GO:0032511">
    <property type="term" value="P:late endosome to vacuole transport via multivesicular body sorting pathway"/>
    <property type="evidence" value="ECO:0007669"/>
    <property type="project" value="TreeGrafter"/>
</dbReference>